<keyword evidence="1 4" id="KW-0560">Oxidoreductase</keyword>
<evidence type="ECO:0000256" key="3">
    <source>
        <dbReference type="ARBA" id="ARBA00048782"/>
    </source>
</evidence>
<comment type="similarity">
    <text evidence="4">Belongs to the MsrA Met sulfoxide reductase family.</text>
</comment>
<keyword evidence="5" id="KW-0812">Transmembrane</keyword>
<evidence type="ECO:0000256" key="4">
    <source>
        <dbReference type="HAMAP-Rule" id="MF_01401"/>
    </source>
</evidence>
<reference evidence="8" key="1">
    <citation type="journal article" date="2019" name="Int. J. Syst. Evol. Microbiol.">
        <title>The Global Catalogue of Microorganisms (GCM) 10K type strain sequencing project: providing services to taxonomists for standard genome sequencing and annotation.</title>
        <authorList>
            <consortium name="The Broad Institute Genomics Platform"/>
            <consortium name="The Broad Institute Genome Sequencing Center for Infectious Disease"/>
            <person name="Wu L."/>
            <person name="Ma J."/>
        </authorList>
    </citation>
    <scope>NUCLEOTIDE SEQUENCE [LARGE SCALE GENOMIC DNA]</scope>
    <source>
        <strain evidence="8">KCTC 52640</strain>
    </source>
</reference>
<proteinExistence type="inferred from homology"/>
<comment type="catalytic activity">
    <reaction evidence="2 4">
        <text>L-methionyl-[protein] + [thioredoxin]-disulfide + H2O = L-methionyl-(S)-S-oxide-[protein] + [thioredoxin]-dithiol</text>
        <dbReference type="Rhea" id="RHEA:14217"/>
        <dbReference type="Rhea" id="RHEA-COMP:10698"/>
        <dbReference type="Rhea" id="RHEA-COMP:10700"/>
        <dbReference type="Rhea" id="RHEA-COMP:12313"/>
        <dbReference type="Rhea" id="RHEA-COMP:12315"/>
        <dbReference type="ChEBI" id="CHEBI:15377"/>
        <dbReference type="ChEBI" id="CHEBI:16044"/>
        <dbReference type="ChEBI" id="CHEBI:29950"/>
        <dbReference type="ChEBI" id="CHEBI:44120"/>
        <dbReference type="ChEBI" id="CHEBI:50058"/>
        <dbReference type="EC" id="1.8.4.11"/>
    </reaction>
</comment>
<dbReference type="PANTHER" id="PTHR43774:SF1">
    <property type="entry name" value="PEPTIDE METHIONINE SULFOXIDE REDUCTASE MSRA 2"/>
    <property type="match status" value="1"/>
</dbReference>
<dbReference type="EC" id="1.8.4.11" evidence="4"/>
<dbReference type="EMBL" id="JBHRSS010000010">
    <property type="protein sequence ID" value="MFC3106187.1"/>
    <property type="molecule type" value="Genomic_DNA"/>
</dbReference>
<keyword evidence="5" id="KW-1133">Transmembrane helix</keyword>
<sequence>MSTQEKNPTRHAGLLLSGAIFLGGAIWMYTAAAASKGGVAIPAAAQTASQTPIDGTRTAVLAGGCFWGMESVFEHVDGVTDVVSGYAGGTEEHANYRDSSSGRYDDAEAVRISYDPEQISYADLLQIYFSVAHDPTQVNRQGPDRGPQYRSEIFAANPAQAEVANAYIEQLTQADVFSRPIATKVSVGEHFFPAESYHQNYADLHPNSMYIRINDAPKVEALKSRFGQRYRERPANLAANG</sequence>
<comment type="caution">
    <text evidence="7">The sequence shown here is derived from an EMBL/GenBank/DDBJ whole genome shotgun (WGS) entry which is preliminary data.</text>
</comment>
<dbReference type="PANTHER" id="PTHR43774">
    <property type="entry name" value="PEPTIDE METHIONINE SULFOXIDE REDUCTASE"/>
    <property type="match status" value="1"/>
</dbReference>
<dbReference type="InterPro" id="IPR036509">
    <property type="entry name" value="Met_Sox_Rdtase_MsrA_sf"/>
</dbReference>
<evidence type="ECO:0000313" key="7">
    <source>
        <dbReference type="EMBL" id="MFC3106187.1"/>
    </source>
</evidence>
<dbReference type="HAMAP" id="MF_01401">
    <property type="entry name" value="MsrA"/>
    <property type="match status" value="1"/>
</dbReference>
<dbReference type="GO" id="GO:0008113">
    <property type="term" value="F:peptide-methionine (S)-S-oxide reductase activity"/>
    <property type="evidence" value="ECO:0007669"/>
    <property type="project" value="UniProtKB-EC"/>
</dbReference>
<dbReference type="Proteomes" id="UP001595462">
    <property type="component" value="Unassembled WGS sequence"/>
</dbReference>
<gene>
    <name evidence="4 7" type="primary">msrA</name>
    <name evidence="7" type="ORF">ACFOSU_20125</name>
</gene>
<feature type="domain" description="Peptide methionine sulphoxide reductase MsrA" evidence="6">
    <location>
        <begin position="58"/>
        <end position="210"/>
    </location>
</feature>
<feature type="active site" evidence="4">
    <location>
        <position position="65"/>
    </location>
</feature>
<comment type="function">
    <text evidence="4">Has an important function as a repair enzyme for proteins that have been inactivated by oxidation. Catalyzes the reversible oxidation-reduction of methionine sulfoxide in proteins to methionine.</text>
</comment>
<keyword evidence="5" id="KW-0472">Membrane</keyword>
<comment type="catalytic activity">
    <reaction evidence="3 4">
        <text>[thioredoxin]-disulfide + L-methionine + H2O = L-methionine (S)-S-oxide + [thioredoxin]-dithiol</text>
        <dbReference type="Rhea" id="RHEA:19993"/>
        <dbReference type="Rhea" id="RHEA-COMP:10698"/>
        <dbReference type="Rhea" id="RHEA-COMP:10700"/>
        <dbReference type="ChEBI" id="CHEBI:15377"/>
        <dbReference type="ChEBI" id="CHEBI:29950"/>
        <dbReference type="ChEBI" id="CHEBI:50058"/>
        <dbReference type="ChEBI" id="CHEBI:57844"/>
        <dbReference type="ChEBI" id="CHEBI:58772"/>
        <dbReference type="EC" id="1.8.4.11"/>
    </reaction>
</comment>
<dbReference type="InterPro" id="IPR002569">
    <property type="entry name" value="Met_Sox_Rdtase_MsrA_dom"/>
</dbReference>
<accession>A0ABV7EX64</accession>
<dbReference type="Gene3D" id="3.30.1060.10">
    <property type="entry name" value="Peptide methionine sulphoxide reductase MsrA"/>
    <property type="match status" value="1"/>
</dbReference>
<evidence type="ECO:0000256" key="2">
    <source>
        <dbReference type="ARBA" id="ARBA00047806"/>
    </source>
</evidence>
<evidence type="ECO:0000256" key="1">
    <source>
        <dbReference type="ARBA" id="ARBA00023002"/>
    </source>
</evidence>
<dbReference type="RefSeq" id="WP_380691795.1">
    <property type="nucleotide sequence ID" value="NZ_JBHRSS010000010.1"/>
</dbReference>
<keyword evidence="8" id="KW-1185">Reference proteome</keyword>
<protein>
    <recommendedName>
        <fullName evidence="4">Peptide methionine sulfoxide reductase MsrA</fullName>
        <shortName evidence="4">Protein-methionine-S-oxide reductase</shortName>
        <ecNumber evidence="4">1.8.4.11</ecNumber>
    </recommendedName>
    <alternativeName>
        <fullName evidence="4">Peptide-methionine (S)-S-oxide reductase</fullName>
        <shortName evidence="4">Peptide Met(O) reductase</shortName>
    </alternativeName>
</protein>
<evidence type="ECO:0000313" key="8">
    <source>
        <dbReference type="Proteomes" id="UP001595462"/>
    </source>
</evidence>
<feature type="transmembrane region" description="Helical" evidence="5">
    <location>
        <begin position="12"/>
        <end position="32"/>
    </location>
</feature>
<evidence type="ECO:0000259" key="6">
    <source>
        <dbReference type="Pfam" id="PF01625"/>
    </source>
</evidence>
<dbReference type="SUPFAM" id="SSF55068">
    <property type="entry name" value="Peptide methionine sulfoxide reductase"/>
    <property type="match status" value="1"/>
</dbReference>
<dbReference type="NCBIfam" id="TIGR00401">
    <property type="entry name" value="msrA"/>
    <property type="match status" value="1"/>
</dbReference>
<name>A0ABV7EX64_9GAMM</name>
<organism evidence="7 8">
    <name type="scientific">Salinisphaera aquimarina</name>
    <dbReference type="NCBI Taxonomy" id="2094031"/>
    <lineage>
        <taxon>Bacteria</taxon>
        <taxon>Pseudomonadati</taxon>
        <taxon>Pseudomonadota</taxon>
        <taxon>Gammaproteobacteria</taxon>
        <taxon>Salinisphaerales</taxon>
        <taxon>Salinisphaeraceae</taxon>
        <taxon>Salinisphaera</taxon>
    </lineage>
</organism>
<dbReference type="Pfam" id="PF01625">
    <property type="entry name" value="PMSR"/>
    <property type="match status" value="1"/>
</dbReference>
<evidence type="ECO:0000256" key="5">
    <source>
        <dbReference type="SAM" id="Phobius"/>
    </source>
</evidence>